<gene>
    <name evidence="3" type="ORF">HLB44_08965</name>
</gene>
<feature type="chain" id="PRO_5045500630" evidence="2">
    <location>
        <begin position="23"/>
        <end position="367"/>
    </location>
</feature>
<accession>A0ABX2EER2</accession>
<evidence type="ECO:0000256" key="1">
    <source>
        <dbReference type="SAM" id="MobiDB-lite"/>
    </source>
</evidence>
<organism evidence="3 4">
    <name type="scientific">Pseudaquabacterium terrae</name>
    <dbReference type="NCBI Taxonomy" id="2732868"/>
    <lineage>
        <taxon>Bacteria</taxon>
        <taxon>Pseudomonadati</taxon>
        <taxon>Pseudomonadota</taxon>
        <taxon>Betaproteobacteria</taxon>
        <taxon>Burkholderiales</taxon>
        <taxon>Sphaerotilaceae</taxon>
        <taxon>Pseudaquabacterium</taxon>
    </lineage>
</organism>
<reference evidence="3 4" key="1">
    <citation type="submission" date="2020-05" db="EMBL/GenBank/DDBJ databases">
        <title>Aquincola sp. isolate from soil.</title>
        <authorList>
            <person name="Han J."/>
            <person name="Kim D.-U."/>
        </authorList>
    </citation>
    <scope>NUCLEOTIDE SEQUENCE [LARGE SCALE GENOMIC DNA]</scope>
    <source>
        <strain evidence="3 4">S2</strain>
    </source>
</reference>
<keyword evidence="2" id="KW-0732">Signal</keyword>
<feature type="region of interest" description="Disordered" evidence="1">
    <location>
        <begin position="335"/>
        <end position="367"/>
    </location>
</feature>
<sequence>MSRSRLLLISACLAACSWTARAQAPAEVEFWRSAERLGSAEAYAAYLTAYPSGHYAALARLALGRLAPAAPAAAAPAPAAPVHAAPVHAAPAAVAATVPPAAPRSLRHFAQAGESGAISHQLGDRFTGPGVLTVGWAGSKKQIVLPAGEWIALAAVDHRSTGGVELTTLMFGKFAGSELRSVLTATANRRATANTRWTDIETCAAQNDPAQLLHAATPGNAMRSECVTLRAVGGFVLSGGVAGDQAGATVNSLGGSVPTGPALSATLFFAERRHGYLRVQRTDWLRPMLGRDAGSAADWRPAALAAAPVRSEHTKAVSAWVQQYRAAAGAGFSRDVGGEDLQPGAGRAPGGPLGALGESEPAPRAMP</sequence>
<comment type="caution">
    <text evidence="3">The sequence shown here is derived from an EMBL/GenBank/DDBJ whole genome shotgun (WGS) entry which is preliminary data.</text>
</comment>
<evidence type="ECO:0000256" key="2">
    <source>
        <dbReference type="SAM" id="SignalP"/>
    </source>
</evidence>
<evidence type="ECO:0000313" key="4">
    <source>
        <dbReference type="Proteomes" id="UP000737171"/>
    </source>
</evidence>
<name>A0ABX2EER2_9BURK</name>
<evidence type="ECO:0000313" key="3">
    <source>
        <dbReference type="EMBL" id="NRF67110.1"/>
    </source>
</evidence>
<keyword evidence="4" id="KW-1185">Reference proteome</keyword>
<feature type="signal peptide" evidence="2">
    <location>
        <begin position="1"/>
        <end position="22"/>
    </location>
</feature>
<dbReference type="EMBL" id="JABRWJ010000002">
    <property type="protein sequence ID" value="NRF67110.1"/>
    <property type="molecule type" value="Genomic_DNA"/>
</dbReference>
<dbReference type="Proteomes" id="UP000737171">
    <property type="component" value="Unassembled WGS sequence"/>
</dbReference>
<dbReference type="RefSeq" id="WP_173122193.1">
    <property type="nucleotide sequence ID" value="NZ_JABRWJ010000002.1"/>
</dbReference>
<protein>
    <submittedName>
        <fullName evidence="3">Uncharacterized protein</fullName>
    </submittedName>
</protein>
<proteinExistence type="predicted"/>